<dbReference type="InterPro" id="IPR010918">
    <property type="entry name" value="PurM-like_C_dom"/>
</dbReference>
<comment type="similarity">
    <text evidence="1">Belongs to the HypE family.</text>
</comment>
<dbReference type="Gene3D" id="3.90.650.10">
    <property type="entry name" value="PurM-like C-terminal domain"/>
    <property type="match status" value="1"/>
</dbReference>
<dbReference type="GO" id="GO:0051604">
    <property type="term" value="P:protein maturation"/>
    <property type="evidence" value="ECO:0007669"/>
    <property type="project" value="TreeGrafter"/>
</dbReference>
<comment type="caution">
    <text evidence="4">The sequence shown here is derived from an EMBL/GenBank/DDBJ whole genome shotgun (WGS) entry which is preliminary data.</text>
</comment>
<dbReference type="InterPro" id="IPR036921">
    <property type="entry name" value="PurM-like_N_sf"/>
</dbReference>
<dbReference type="InterPro" id="IPR016188">
    <property type="entry name" value="PurM-like_N"/>
</dbReference>
<evidence type="ECO:0000256" key="1">
    <source>
        <dbReference type="ARBA" id="ARBA00006243"/>
    </source>
</evidence>
<feature type="domain" description="PurM-like C-terminal" evidence="3">
    <location>
        <begin position="179"/>
        <end position="328"/>
    </location>
</feature>
<dbReference type="Pfam" id="PF02769">
    <property type="entry name" value="AIRS_C"/>
    <property type="match status" value="1"/>
</dbReference>
<dbReference type="Proteomes" id="UP000005709">
    <property type="component" value="Unassembled WGS sequence"/>
</dbReference>
<protein>
    <submittedName>
        <fullName evidence="4">Hydrogenase expression/formation protein HypE</fullName>
    </submittedName>
</protein>
<dbReference type="InterPro" id="IPR036676">
    <property type="entry name" value="PurM-like_C_sf"/>
</dbReference>
<evidence type="ECO:0000313" key="5">
    <source>
        <dbReference type="Proteomes" id="UP000005709"/>
    </source>
</evidence>
<dbReference type="AlphaFoldDB" id="C8PGA7"/>
<evidence type="ECO:0000259" key="2">
    <source>
        <dbReference type="Pfam" id="PF00586"/>
    </source>
</evidence>
<dbReference type="Pfam" id="PF00586">
    <property type="entry name" value="AIRS"/>
    <property type="match status" value="1"/>
</dbReference>
<dbReference type="eggNOG" id="COG0309">
    <property type="taxonomic scope" value="Bacteria"/>
</dbReference>
<dbReference type="CDD" id="cd02197">
    <property type="entry name" value="HypE"/>
    <property type="match status" value="1"/>
</dbReference>
<keyword evidence="5" id="KW-1185">Reference proteome</keyword>
<organism evidence="4 5">
    <name type="scientific">Campylobacter gracilis RM3268</name>
    <dbReference type="NCBI Taxonomy" id="553220"/>
    <lineage>
        <taxon>Bacteria</taxon>
        <taxon>Pseudomonadati</taxon>
        <taxon>Campylobacterota</taxon>
        <taxon>Epsilonproteobacteria</taxon>
        <taxon>Campylobacterales</taxon>
        <taxon>Campylobacteraceae</taxon>
        <taxon>Campylobacter</taxon>
    </lineage>
</organism>
<dbReference type="STRING" id="824.CGRAC_1155"/>
<dbReference type="EMBL" id="ACYG01000019">
    <property type="protein sequence ID" value="EEV18145.1"/>
    <property type="molecule type" value="Genomic_DNA"/>
</dbReference>
<dbReference type="RefSeq" id="WP_005870454.1">
    <property type="nucleotide sequence ID" value="NZ_ACYG01000019.1"/>
</dbReference>
<evidence type="ECO:0000259" key="3">
    <source>
        <dbReference type="Pfam" id="PF02769"/>
    </source>
</evidence>
<dbReference type="SUPFAM" id="SSF55326">
    <property type="entry name" value="PurM N-terminal domain-like"/>
    <property type="match status" value="1"/>
</dbReference>
<dbReference type="InterPro" id="IPR011854">
    <property type="entry name" value="HypE"/>
</dbReference>
<proteinExistence type="inferred from homology"/>
<dbReference type="SUPFAM" id="SSF56042">
    <property type="entry name" value="PurM C-terminal domain-like"/>
    <property type="match status" value="1"/>
</dbReference>
<dbReference type="NCBIfam" id="TIGR02124">
    <property type="entry name" value="hypE"/>
    <property type="match status" value="1"/>
</dbReference>
<reference evidence="4 5" key="1">
    <citation type="submission" date="2009-07" db="EMBL/GenBank/DDBJ databases">
        <authorList>
            <person name="Madupu R."/>
            <person name="Sebastian Y."/>
            <person name="Durkin A.S."/>
            <person name="Torralba M."/>
            <person name="Methe B."/>
            <person name="Sutton G.G."/>
            <person name="Strausberg R.L."/>
            <person name="Nelson K.E."/>
        </authorList>
    </citation>
    <scope>NUCLEOTIDE SEQUENCE [LARGE SCALE GENOMIC DNA]</scope>
    <source>
        <strain evidence="4 5">RM3268</strain>
    </source>
</reference>
<dbReference type="PANTHER" id="PTHR30303">
    <property type="entry name" value="HYDROGENASE ISOENZYMES FORMATION PROTEIN HYPE"/>
    <property type="match status" value="1"/>
</dbReference>
<evidence type="ECO:0000313" key="4">
    <source>
        <dbReference type="EMBL" id="EEV18145.1"/>
    </source>
</evidence>
<accession>C8PGA7</accession>
<feature type="domain" description="PurM-like N-terminal" evidence="2">
    <location>
        <begin position="66"/>
        <end position="169"/>
    </location>
</feature>
<dbReference type="PANTHER" id="PTHR30303:SF0">
    <property type="entry name" value="CARBAMOYL DEHYDRATASE HYPE"/>
    <property type="match status" value="1"/>
</dbReference>
<dbReference type="OrthoDB" id="9801934at2"/>
<dbReference type="Gene3D" id="3.30.1330.10">
    <property type="entry name" value="PurM-like, N-terminal domain"/>
    <property type="match status" value="1"/>
</dbReference>
<gene>
    <name evidence="4" type="primary">hypE</name>
    <name evidence="4" type="ORF">CAMGR0001_0900</name>
</gene>
<name>C8PGA7_9BACT</name>
<sequence>MNETILLSHGGGGEEMNRLINEMIFAAFDNEILRANNDSAILNLDAGAGFDRTAPSSALNSAASFGGELAFSTDSFVVTPLFFNGGDIGKIAVCGTVNDLAMVGAKPLFLSCALIIEEGLSLSELRRILDSMASTARSCGVRVVCGDTKVVPRGKCDKIFINTSGIGRVLRPARVQNIKAGAKILLSGDIGRHGAVILAVRDEIALSSELQSDCKPLCAAVEELILQGVKIQAMRDATRGGLSAVLNEFASSSGLEFLVREEDIKISDEVVGVCELLGFEPYELANEGTFVAIVEDDAEANRALEILREFDANAAIIGEVREVGHDKGEFKGSLAPKLGTWDESTGASDAGTVSENRAGQFQTPHATKGRVILQNAYGSQRFLELPKGELLPRIC</sequence>